<evidence type="ECO:0000313" key="1">
    <source>
        <dbReference type="EMBL" id="ORA71836.1"/>
    </source>
</evidence>
<dbReference type="SUPFAM" id="SSF81995">
    <property type="entry name" value="beta-sandwich domain of Sec23/24"/>
    <property type="match status" value="1"/>
</dbReference>
<dbReference type="AlphaFoldDB" id="A0A1X0DHG3"/>
<dbReference type="EMBL" id="MVHS01000011">
    <property type="protein sequence ID" value="ORA71836.1"/>
    <property type="molecule type" value="Genomic_DNA"/>
</dbReference>
<name>A0A1X0DHG3_9MYCO</name>
<dbReference type="RefSeq" id="WP_083030094.1">
    <property type="nucleotide sequence ID" value="NZ_AP022618.1"/>
</dbReference>
<comment type="caution">
    <text evidence="1">The sequence shown here is derived from an EMBL/GenBank/DDBJ whole genome shotgun (WGS) entry which is preliminary data.</text>
</comment>
<accession>A0A1X0DHG3</accession>
<organism evidence="1 2">
    <name type="scientific">Mycolicibacterium insubricum</name>
    <dbReference type="NCBI Taxonomy" id="444597"/>
    <lineage>
        <taxon>Bacteria</taxon>
        <taxon>Bacillati</taxon>
        <taxon>Actinomycetota</taxon>
        <taxon>Actinomycetes</taxon>
        <taxon>Mycobacteriales</taxon>
        <taxon>Mycobacteriaceae</taxon>
        <taxon>Mycolicibacterium</taxon>
    </lineage>
</organism>
<dbReference type="STRING" id="444597.BST26_07265"/>
<proteinExistence type="predicted"/>
<gene>
    <name evidence="1" type="ORF">BST26_07265</name>
</gene>
<sequence>MTEPDRLSALSDRIVAVTGRTLTREQLVSLVGRAFEHDLNLDDDGQLRGLVGGMSSDGPADEQVVGPPMSYGQPTAPSYPAPQPGYPQAYPQPSWPGMNPAMAPGYPMMPPPRQPQTTRHPVGFIVGGILIALAALVWGVLTFAGDYFLEDTHLFGYLTPAMLASRVSWLIVAMGFTAIAVGARGATRVFAIIAAASAALAALTGIIFFGFLDYHSIPETSANALLLGPTVTFNIAMLITAITGLRSFGVFGLLTAIADGVLTAVIYISGFTSLYSVNLWASRVEPVVFLLFGIAVSCGKVPVSQATPLVGVEPPSGPVPGTPDGTPAADTAP</sequence>
<reference evidence="1 2" key="1">
    <citation type="submission" date="2016-12" db="EMBL/GenBank/DDBJ databases">
        <title>The new phylogeny of genus Mycobacterium.</title>
        <authorList>
            <person name="Tortoli E."/>
            <person name="Trovato A."/>
            <person name="Cirillo D.M."/>
        </authorList>
    </citation>
    <scope>NUCLEOTIDE SEQUENCE [LARGE SCALE GENOMIC DNA]</scope>
    <source>
        <strain evidence="1 2">DSM 45130</strain>
    </source>
</reference>
<dbReference type="Proteomes" id="UP000192801">
    <property type="component" value="Unassembled WGS sequence"/>
</dbReference>
<dbReference type="OrthoDB" id="4763805at2"/>
<evidence type="ECO:0000313" key="2">
    <source>
        <dbReference type="Proteomes" id="UP000192801"/>
    </source>
</evidence>
<protein>
    <submittedName>
        <fullName evidence="1">Uncharacterized protein</fullName>
    </submittedName>
</protein>
<keyword evidence="2" id="KW-1185">Reference proteome</keyword>